<dbReference type="InterPro" id="IPR036770">
    <property type="entry name" value="Ankyrin_rpt-contain_sf"/>
</dbReference>
<proteinExistence type="predicted"/>
<dbReference type="Proteomes" id="UP001243330">
    <property type="component" value="Unassembled WGS sequence"/>
</dbReference>
<keyword evidence="2" id="KW-0040">ANK repeat</keyword>
<name>A0AAD9A224_9PEZI</name>
<organism evidence="3 4">
    <name type="scientific">Colletotrichum chrysophilum</name>
    <dbReference type="NCBI Taxonomy" id="1836956"/>
    <lineage>
        <taxon>Eukaryota</taxon>
        <taxon>Fungi</taxon>
        <taxon>Dikarya</taxon>
        <taxon>Ascomycota</taxon>
        <taxon>Pezizomycotina</taxon>
        <taxon>Sordariomycetes</taxon>
        <taxon>Hypocreomycetidae</taxon>
        <taxon>Glomerellales</taxon>
        <taxon>Glomerellaceae</taxon>
        <taxon>Colletotrichum</taxon>
        <taxon>Colletotrichum gloeosporioides species complex</taxon>
    </lineage>
</organism>
<evidence type="ECO:0000256" key="2">
    <source>
        <dbReference type="ARBA" id="ARBA00023043"/>
    </source>
</evidence>
<sequence length="213" mass="23098">MRLLIERGSDVNTMDASGRTTIQHAVDSHSEAALQLVLDAGADPNPPMLGSLRRSSPLTSASFGGLKTMARMLLHSGARVDTCNPEGRTAIHTAISYNKYDILQLFAEESLGDVNCGASQLLAVVARHADEQTMSILASSRHLLNMLGVSHDDPNRKAMEDRNGGEKLEIAFEQLLTARDDIQSRQICPAHGGFQHSFNQQGLWDASEDAGFE</sequence>
<dbReference type="InterPro" id="IPR050776">
    <property type="entry name" value="Ank_Repeat/CDKN_Inhibitor"/>
</dbReference>
<reference evidence="3" key="1">
    <citation type="submission" date="2023-01" db="EMBL/GenBank/DDBJ databases">
        <title>Colletotrichum chrysophilum M932 genome sequence.</title>
        <authorList>
            <person name="Baroncelli R."/>
        </authorList>
    </citation>
    <scope>NUCLEOTIDE SEQUENCE</scope>
    <source>
        <strain evidence="3">M932</strain>
    </source>
</reference>
<gene>
    <name evidence="3" type="ORF">CCHR01_18210</name>
</gene>
<dbReference type="SMART" id="SM00248">
    <property type="entry name" value="ANK"/>
    <property type="match status" value="3"/>
</dbReference>
<dbReference type="PANTHER" id="PTHR24201">
    <property type="entry name" value="ANK_REP_REGION DOMAIN-CONTAINING PROTEIN"/>
    <property type="match status" value="1"/>
</dbReference>
<protein>
    <submittedName>
        <fullName evidence="3">Ankyrin repeat containing protein</fullName>
    </submittedName>
</protein>
<evidence type="ECO:0000313" key="3">
    <source>
        <dbReference type="EMBL" id="KAK1839170.1"/>
    </source>
</evidence>
<evidence type="ECO:0000256" key="1">
    <source>
        <dbReference type="ARBA" id="ARBA00022737"/>
    </source>
</evidence>
<dbReference type="AlphaFoldDB" id="A0AAD9A224"/>
<dbReference type="Gene3D" id="1.25.40.20">
    <property type="entry name" value="Ankyrin repeat-containing domain"/>
    <property type="match status" value="1"/>
</dbReference>
<evidence type="ECO:0000313" key="4">
    <source>
        <dbReference type="Proteomes" id="UP001243330"/>
    </source>
</evidence>
<comment type="caution">
    <text evidence="3">The sequence shown here is derived from an EMBL/GenBank/DDBJ whole genome shotgun (WGS) entry which is preliminary data.</text>
</comment>
<dbReference type="SUPFAM" id="SSF48403">
    <property type="entry name" value="Ankyrin repeat"/>
    <property type="match status" value="1"/>
</dbReference>
<dbReference type="EMBL" id="JAQOWY010000710">
    <property type="protein sequence ID" value="KAK1839170.1"/>
    <property type="molecule type" value="Genomic_DNA"/>
</dbReference>
<accession>A0AAD9A224</accession>
<dbReference type="Pfam" id="PF13637">
    <property type="entry name" value="Ank_4"/>
    <property type="match status" value="1"/>
</dbReference>
<keyword evidence="4" id="KW-1185">Reference proteome</keyword>
<dbReference type="InterPro" id="IPR002110">
    <property type="entry name" value="Ankyrin_rpt"/>
</dbReference>
<keyword evidence="1" id="KW-0677">Repeat</keyword>